<dbReference type="EMBL" id="JAULSY010000198">
    <property type="protein sequence ID" value="KAK0658702.1"/>
    <property type="molecule type" value="Genomic_DNA"/>
</dbReference>
<dbReference type="Proteomes" id="UP001174997">
    <property type="component" value="Unassembled WGS sequence"/>
</dbReference>
<dbReference type="Pfam" id="PF12874">
    <property type="entry name" value="zf-met"/>
    <property type="match status" value="2"/>
</dbReference>
<dbReference type="InterPro" id="IPR013087">
    <property type="entry name" value="Znf_C2H2_type"/>
</dbReference>
<feature type="domain" description="C2H2-type" evidence="2">
    <location>
        <begin position="194"/>
        <end position="210"/>
    </location>
</feature>
<gene>
    <name evidence="3" type="ORF">QBC41DRAFT_377485</name>
</gene>
<protein>
    <recommendedName>
        <fullName evidence="2">C2H2-type domain-containing protein</fullName>
    </recommendedName>
</protein>
<evidence type="ECO:0000256" key="1">
    <source>
        <dbReference type="SAM" id="MobiDB-lite"/>
    </source>
</evidence>
<accession>A0AA40D1U4</accession>
<evidence type="ECO:0000313" key="3">
    <source>
        <dbReference type="EMBL" id="KAK0658702.1"/>
    </source>
</evidence>
<dbReference type="AlphaFoldDB" id="A0AA40D1U4"/>
<comment type="caution">
    <text evidence="3">The sequence shown here is derived from an EMBL/GenBank/DDBJ whole genome shotgun (WGS) entry which is preliminary data.</text>
</comment>
<sequence length="352" mass="38058">MENTKMKAILCDCGKRVANPQALKQHKLDSPNHSGVSCDCGARFITAEARDQHRRDSSLHAQQGDSQEATPQNSNTNNPDPAAPAKNVPTVPPKAAIPPTPEIKPPTETKAETSSFQCCNRKFKSEKDMLQHQQDSPLHAQIGHSQKATSENPNTHNQQPAAPAQNTPTVPPKAATPPTPEIKEIKAETSSFQCCNRKFKSEKDMLQHQQDAPLHAQMGHSQEATSQNSNTHNQQPAAPIVQNIPTAPPKATTATAASAPEIKEAKAETSSFQCCDKKFKSKKDMLRHQADSPRHGEGAKKKKAAGAAAAAAPKKKSTYRATSSSYYRNGLDFGACDKDCAWCGNCMRGLNI</sequence>
<feature type="compositionally biased region" description="Pro residues" evidence="1">
    <location>
        <begin position="90"/>
        <end position="104"/>
    </location>
</feature>
<feature type="compositionally biased region" description="Polar residues" evidence="1">
    <location>
        <begin position="219"/>
        <end position="235"/>
    </location>
</feature>
<proteinExistence type="predicted"/>
<organism evidence="3 4">
    <name type="scientific">Cercophora samala</name>
    <dbReference type="NCBI Taxonomy" id="330535"/>
    <lineage>
        <taxon>Eukaryota</taxon>
        <taxon>Fungi</taxon>
        <taxon>Dikarya</taxon>
        <taxon>Ascomycota</taxon>
        <taxon>Pezizomycotina</taxon>
        <taxon>Sordariomycetes</taxon>
        <taxon>Sordariomycetidae</taxon>
        <taxon>Sordariales</taxon>
        <taxon>Lasiosphaeriaceae</taxon>
        <taxon>Cercophora</taxon>
    </lineage>
</organism>
<evidence type="ECO:0000313" key="4">
    <source>
        <dbReference type="Proteomes" id="UP001174997"/>
    </source>
</evidence>
<evidence type="ECO:0000259" key="2">
    <source>
        <dbReference type="Pfam" id="PF12874"/>
    </source>
</evidence>
<name>A0AA40D1U4_9PEZI</name>
<feature type="compositionally biased region" description="Pro residues" evidence="1">
    <location>
        <begin position="169"/>
        <end position="179"/>
    </location>
</feature>
<feature type="region of interest" description="Disordered" evidence="1">
    <location>
        <begin position="203"/>
        <end position="235"/>
    </location>
</feature>
<feature type="compositionally biased region" description="Polar residues" evidence="1">
    <location>
        <begin position="59"/>
        <end position="79"/>
    </location>
</feature>
<feature type="compositionally biased region" description="Basic and acidic residues" evidence="1">
    <location>
        <begin position="283"/>
        <end position="299"/>
    </location>
</feature>
<feature type="region of interest" description="Disordered" evidence="1">
    <location>
        <begin position="50"/>
        <end position="179"/>
    </location>
</feature>
<feature type="domain" description="C2H2-type" evidence="2">
    <location>
        <begin position="118"/>
        <end position="134"/>
    </location>
</feature>
<reference evidence="3" key="1">
    <citation type="submission" date="2023-06" db="EMBL/GenBank/DDBJ databases">
        <title>Genome-scale phylogeny and comparative genomics of the fungal order Sordariales.</title>
        <authorList>
            <consortium name="Lawrence Berkeley National Laboratory"/>
            <person name="Hensen N."/>
            <person name="Bonometti L."/>
            <person name="Westerberg I."/>
            <person name="Brannstrom I.O."/>
            <person name="Guillou S."/>
            <person name="Cros-Aarteil S."/>
            <person name="Calhoun S."/>
            <person name="Haridas S."/>
            <person name="Kuo A."/>
            <person name="Mondo S."/>
            <person name="Pangilinan J."/>
            <person name="Riley R."/>
            <person name="Labutti K."/>
            <person name="Andreopoulos B."/>
            <person name="Lipzen A."/>
            <person name="Chen C."/>
            <person name="Yanf M."/>
            <person name="Daum C."/>
            <person name="Ng V."/>
            <person name="Clum A."/>
            <person name="Steindorff A."/>
            <person name="Ohm R."/>
            <person name="Martin F."/>
            <person name="Silar P."/>
            <person name="Natvig D."/>
            <person name="Lalanne C."/>
            <person name="Gautier V."/>
            <person name="Ament-Velasquez S.L."/>
            <person name="Kruys A."/>
            <person name="Hutchinson M.I."/>
            <person name="Powell A.J."/>
            <person name="Barry K."/>
            <person name="Miller A.N."/>
            <person name="Grigoriev I.V."/>
            <person name="Debuchy R."/>
            <person name="Gladieux P."/>
            <person name="Thoren M.H."/>
            <person name="Johannesson H."/>
        </authorList>
    </citation>
    <scope>NUCLEOTIDE SEQUENCE</scope>
    <source>
        <strain evidence="3">CBS 307.81</strain>
    </source>
</reference>
<keyword evidence="4" id="KW-1185">Reference proteome</keyword>
<feature type="region of interest" description="Disordered" evidence="1">
    <location>
        <begin position="283"/>
        <end position="321"/>
    </location>
</feature>
<feature type="compositionally biased region" description="Polar residues" evidence="1">
    <location>
        <begin position="143"/>
        <end position="166"/>
    </location>
</feature>